<feature type="domain" description="Rubredoxin-like" evidence="8">
    <location>
        <begin position="3"/>
        <end position="54"/>
    </location>
</feature>
<dbReference type="PRINTS" id="PR00163">
    <property type="entry name" value="RUBREDOXIN"/>
</dbReference>
<dbReference type="CDD" id="cd00730">
    <property type="entry name" value="rubredoxin"/>
    <property type="match status" value="1"/>
</dbReference>
<dbReference type="PANTHER" id="PTHR47627">
    <property type="entry name" value="RUBREDOXIN"/>
    <property type="match status" value="1"/>
</dbReference>
<comment type="cofactor">
    <cofactor evidence="6 7">
        <name>Fe(3+)</name>
        <dbReference type="ChEBI" id="CHEBI:29034"/>
    </cofactor>
    <text evidence="6 7">Binds 1 Fe(3+) ion per subunit.</text>
</comment>
<evidence type="ECO:0000313" key="10">
    <source>
        <dbReference type="Proteomes" id="UP000568888"/>
    </source>
</evidence>
<dbReference type="Gene3D" id="2.20.28.10">
    <property type="match status" value="1"/>
</dbReference>
<dbReference type="EMBL" id="BLXY01000011">
    <property type="protein sequence ID" value="GFO65703.1"/>
    <property type="molecule type" value="Genomic_DNA"/>
</dbReference>
<keyword evidence="3 6" id="KW-0479">Metal-binding</keyword>
<evidence type="ECO:0000313" key="9">
    <source>
        <dbReference type="EMBL" id="GFO65703.1"/>
    </source>
</evidence>
<feature type="binding site" evidence="7">
    <location>
        <position position="8"/>
    </location>
    <ligand>
        <name>Fe cation</name>
        <dbReference type="ChEBI" id="CHEBI:24875"/>
    </ligand>
</feature>
<evidence type="ECO:0000256" key="2">
    <source>
        <dbReference type="ARBA" id="ARBA00022448"/>
    </source>
</evidence>
<reference evidence="10" key="1">
    <citation type="submission" date="2020-06" db="EMBL/GenBank/DDBJ databases">
        <title>Draft genomic sequecing of Geomonas sp. Red736.</title>
        <authorList>
            <person name="Itoh H."/>
            <person name="Xu Z.X."/>
            <person name="Ushijima N."/>
            <person name="Masuda Y."/>
            <person name="Shiratori Y."/>
            <person name="Senoo K."/>
        </authorList>
    </citation>
    <scope>NUCLEOTIDE SEQUENCE [LARGE SCALE GENOMIC DNA]</scope>
    <source>
        <strain evidence="10">Red736</strain>
    </source>
</reference>
<gene>
    <name evidence="9" type="ORF">GMPD_36220</name>
</gene>
<evidence type="ECO:0000256" key="4">
    <source>
        <dbReference type="ARBA" id="ARBA00022982"/>
    </source>
</evidence>
<keyword evidence="5 6" id="KW-0408">Iron</keyword>
<evidence type="ECO:0000256" key="6">
    <source>
        <dbReference type="PIRNR" id="PIRNR000071"/>
    </source>
</evidence>
<dbReference type="Pfam" id="PF00301">
    <property type="entry name" value="Rubredoxin"/>
    <property type="match status" value="1"/>
</dbReference>
<protein>
    <recommendedName>
        <fullName evidence="6">Rubredoxin</fullName>
    </recommendedName>
</protein>
<evidence type="ECO:0000259" key="8">
    <source>
        <dbReference type="PROSITE" id="PS50903"/>
    </source>
</evidence>
<name>A0A6V8N1R6_9BACT</name>
<feature type="binding site" evidence="7">
    <location>
        <position position="44"/>
    </location>
    <ligand>
        <name>Fe cation</name>
        <dbReference type="ChEBI" id="CHEBI:24875"/>
    </ligand>
</feature>
<dbReference type="GO" id="GO:0005506">
    <property type="term" value="F:iron ion binding"/>
    <property type="evidence" value="ECO:0007669"/>
    <property type="project" value="InterPro"/>
</dbReference>
<comment type="similarity">
    <text evidence="1 6">Belongs to the rubredoxin family.</text>
</comment>
<dbReference type="GO" id="GO:0043448">
    <property type="term" value="P:alkane catabolic process"/>
    <property type="evidence" value="ECO:0007669"/>
    <property type="project" value="TreeGrafter"/>
</dbReference>
<dbReference type="InterPro" id="IPR024934">
    <property type="entry name" value="Rubredoxin-like_dom"/>
</dbReference>
<proteinExistence type="inferred from homology"/>
<dbReference type="Proteomes" id="UP000568888">
    <property type="component" value="Unassembled WGS sequence"/>
</dbReference>
<evidence type="ECO:0000256" key="1">
    <source>
        <dbReference type="ARBA" id="ARBA00005337"/>
    </source>
</evidence>
<organism evidence="9 10">
    <name type="scientific">Geomonas paludis</name>
    <dbReference type="NCBI Taxonomy" id="2740185"/>
    <lineage>
        <taxon>Bacteria</taxon>
        <taxon>Pseudomonadati</taxon>
        <taxon>Thermodesulfobacteriota</taxon>
        <taxon>Desulfuromonadia</taxon>
        <taxon>Geobacterales</taxon>
        <taxon>Geobacteraceae</taxon>
        <taxon>Geomonas</taxon>
    </lineage>
</organism>
<dbReference type="PANTHER" id="PTHR47627:SF1">
    <property type="entry name" value="RUBREDOXIN-1-RELATED"/>
    <property type="match status" value="1"/>
</dbReference>
<evidence type="ECO:0000256" key="5">
    <source>
        <dbReference type="ARBA" id="ARBA00023004"/>
    </source>
</evidence>
<feature type="binding site" evidence="7">
    <location>
        <position position="11"/>
    </location>
    <ligand>
        <name>Fe cation</name>
        <dbReference type="ChEBI" id="CHEBI:24875"/>
    </ligand>
</feature>
<accession>A0A6V8N1R6</accession>
<feature type="binding site" evidence="7">
    <location>
        <position position="41"/>
    </location>
    <ligand>
        <name>Fe cation</name>
        <dbReference type="ChEBI" id="CHEBI:24875"/>
    </ligand>
</feature>
<dbReference type="AlphaFoldDB" id="A0A6V8N1R6"/>
<comment type="caution">
    <text evidence="9">The sequence shown here is derived from an EMBL/GenBank/DDBJ whole genome shotgun (WGS) entry which is preliminary data.</text>
</comment>
<dbReference type="PIRSF" id="PIRSF000071">
    <property type="entry name" value="Rubredoxin"/>
    <property type="match status" value="1"/>
</dbReference>
<keyword evidence="2 6" id="KW-0813">Transport</keyword>
<dbReference type="GO" id="GO:0009055">
    <property type="term" value="F:electron transfer activity"/>
    <property type="evidence" value="ECO:0007669"/>
    <property type="project" value="InterPro"/>
</dbReference>
<dbReference type="InterPro" id="IPR050526">
    <property type="entry name" value="Rubredoxin_ET"/>
</dbReference>
<evidence type="ECO:0000256" key="7">
    <source>
        <dbReference type="PIRSR" id="PIRSR000071-1"/>
    </source>
</evidence>
<dbReference type="PROSITE" id="PS50903">
    <property type="entry name" value="RUBREDOXIN_LIKE"/>
    <property type="match status" value="1"/>
</dbReference>
<sequence>MPMQRWTCTICQYVYDPDEGDPVNDVPPDISFEELLPDWHCPVCKAAKSFFEPYPEEPER</sequence>
<dbReference type="InterPro" id="IPR024935">
    <property type="entry name" value="Rubredoxin_dom"/>
</dbReference>
<dbReference type="SUPFAM" id="SSF57802">
    <property type="entry name" value="Rubredoxin-like"/>
    <property type="match status" value="1"/>
</dbReference>
<keyword evidence="4 6" id="KW-0249">Electron transport</keyword>
<dbReference type="InterPro" id="IPR024922">
    <property type="entry name" value="Rubredoxin"/>
</dbReference>
<evidence type="ECO:0000256" key="3">
    <source>
        <dbReference type="ARBA" id="ARBA00022723"/>
    </source>
</evidence>